<dbReference type="PIRSF" id="PIRSF002741">
    <property type="entry name" value="MppA"/>
    <property type="match status" value="1"/>
</dbReference>
<evidence type="ECO:0000256" key="2">
    <source>
        <dbReference type="SAM" id="SignalP"/>
    </source>
</evidence>
<dbReference type="Gene3D" id="3.90.76.10">
    <property type="entry name" value="Dipeptide-binding Protein, Domain 1"/>
    <property type="match status" value="1"/>
</dbReference>
<feature type="compositionally biased region" description="Low complexity" evidence="1">
    <location>
        <begin position="23"/>
        <end position="40"/>
    </location>
</feature>
<dbReference type="CDD" id="cd00995">
    <property type="entry name" value="PBP2_NikA_DppA_OppA_like"/>
    <property type="match status" value="1"/>
</dbReference>
<feature type="domain" description="Solute-binding protein family 5" evidence="3">
    <location>
        <begin position="89"/>
        <end position="456"/>
    </location>
</feature>
<dbReference type="RefSeq" id="WP_332902634.1">
    <property type="nucleotide sequence ID" value="NZ_JBAGLP010000118.1"/>
</dbReference>
<reference evidence="4" key="2">
    <citation type="submission" date="2024-02" db="EMBL/GenBank/DDBJ databases">
        <authorList>
            <person name="Prathaban M."/>
            <person name="Mythili R."/>
            <person name="Sharmila Devi N."/>
            <person name="Sobanaa M."/>
            <person name="Prathiviraj R."/>
            <person name="Selvin J."/>
        </authorList>
    </citation>
    <scope>NUCLEOTIDE SEQUENCE</scope>
    <source>
        <strain evidence="4">MP1014</strain>
    </source>
</reference>
<keyword evidence="2" id="KW-0732">Signal</keyword>
<evidence type="ECO:0000313" key="4">
    <source>
        <dbReference type="EMBL" id="MEG3616123.1"/>
    </source>
</evidence>
<name>A0ABU7Z9V7_9MICO</name>
<gene>
    <name evidence="4" type="ORF">V5O49_13390</name>
</gene>
<dbReference type="PANTHER" id="PTHR30290">
    <property type="entry name" value="PERIPLASMIC BINDING COMPONENT OF ABC TRANSPORTER"/>
    <property type="match status" value="1"/>
</dbReference>
<accession>A0ABU7Z9V7</accession>
<dbReference type="InterPro" id="IPR030678">
    <property type="entry name" value="Peptide/Ni-bd"/>
</dbReference>
<sequence length="537" mass="57824">MRTRRTRLATITIATALTLSACGSTDSGETSSAESSSVAEDGGGSFSMAVTDPDLLIPGRQSVAFDFAMAVWAPLTFLELDGELTYVQAESVESEDQQTWTITLRDGWTFHDGSPVTAQDYVDTWNTVAYGPNAFENSGQLAAVQGYDDLNPAEGEPGTEEMSGLTVIDDLTFEVELEGPDSQFPLQLSQAQTALYPMPSDSLEDLDAYNTHPIGNGPFELTDDYVEDEPFVVTTYADYAGVAPTTDQITFVPYTDNVTAYTDALAGNVDVASLPTSRMTQAADDFGDQVYSFEAPGISFLGLPLWDERYDDVRVRQAISMAIDRETINDVIYGGQYEPATAFTPAIEPGTPEGICGQYCEYRPDEAAALLEEAGGFVGTMEITYPGGSGLDEFYNAIANNLRQNLGVDAVATPTADWAEFLEVRTNAGIDGPFFSRWGALYPSQQATMRELFLETGGCTNCVPSYPDDVAEAIAAADAAPDDGGESYAAVQELIVEDFPAPPLFFETYGYVTSDKVDELVTSPIGNPRLTHIVLAD</sequence>
<evidence type="ECO:0000256" key="1">
    <source>
        <dbReference type="SAM" id="MobiDB-lite"/>
    </source>
</evidence>
<dbReference type="EMBL" id="JBAGLP010000118">
    <property type="protein sequence ID" value="MEG3616123.1"/>
    <property type="molecule type" value="Genomic_DNA"/>
</dbReference>
<protein>
    <submittedName>
        <fullName evidence="4">ABC transporter substrate-binding protein</fullName>
    </submittedName>
</protein>
<dbReference type="Pfam" id="PF00496">
    <property type="entry name" value="SBP_bac_5"/>
    <property type="match status" value="1"/>
</dbReference>
<proteinExistence type="predicted"/>
<dbReference type="Gene3D" id="3.10.105.10">
    <property type="entry name" value="Dipeptide-binding Protein, Domain 3"/>
    <property type="match status" value="1"/>
</dbReference>
<dbReference type="InterPro" id="IPR000914">
    <property type="entry name" value="SBP_5_dom"/>
</dbReference>
<evidence type="ECO:0000313" key="5">
    <source>
        <dbReference type="Proteomes" id="UP001310387"/>
    </source>
</evidence>
<dbReference type="Gene3D" id="3.40.190.10">
    <property type="entry name" value="Periplasmic binding protein-like II"/>
    <property type="match status" value="1"/>
</dbReference>
<dbReference type="PROSITE" id="PS51257">
    <property type="entry name" value="PROKAR_LIPOPROTEIN"/>
    <property type="match status" value="1"/>
</dbReference>
<feature type="region of interest" description="Disordered" evidence="1">
    <location>
        <begin position="23"/>
        <end position="44"/>
    </location>
</feature>
<comment type="caution">
    <text evidence="4">The sequence shown here is derived from an EMBL/GenBank/DDBJ whole genome shotgun (WGS) entry which is preliminary data.</text>
</comment>
<dbReference type="Proteomes" id="UP001310387">
    <property type="component" value="Unassembled WGS sequence"/>
</dbReference>
<feature type="signal peptide" evidence="2">
    <location>
        <begin position="1"/>
        <end position="21"/>
    </location>
</feature>
<feature type="chain" id="PRO_5046080821" evidence="2">
    <location>
        <begin position="22"/>
        <end position="537"/>
    </location>
</feature>
<dbReference type="SUPFAM" id="SSF53850">
    <property type="entry name" value="Periplasmic binding protein-like II"/>
    <property type="match status" value="1"/>
</dbReference>
<reference evidence="4" key="1">
    <citation type="journal article" date="2024" name="Antonie Van Leeuwenhoek">
        <title>Isoptericola haloaureus sp. nov., a dimorphic actinobacterium isolated from mangrove sediments of southeast India, implicating biosaline agricultural significance through nitrogen fixation and salt tolerance genes.</title>
        <authorList>
            <person name="Prathaban M."/>
            <person name="Prathiviraj R."/>
            <person name="Ravichandran M."/>
            <person name="Natarajan S.D."/>
            <person name="Sobanaa M."/>
            <person name="Hari Krishna Kumar S."/>
            <person name="Chandrasekar V."/>
            <person name="Selvin J."/>
        </authorList>
    </citation>
    <scope>NUCLEOTIDE SEQUENCE</scope>
    <source>
        <strain evidence="4">MP1014</strain>
    </source>
</reference>
<dbReference type="InterPro" id="IPR039424">
    <property type="entry name" value="SBP_5"/>
</dbReference>
<evidence type="ECO:0000259" key="3">
    <source>
        <dbReference type="Pfam" id="PF00496"/>
    </source>
</evidence>
<organism evidence="4 5">
    <name type="scientific">Isoptericola haloaureus</name>
    <dbReference type="NCBI Taxonomy" id="1542902"/>
    <lineage>
        <taxon>Bacteria</taxon>
        <taxon>Bacillati</taxon>
        <taxon>Actinomycetota</taxon>
        <taxon>Actinomycetes</taxon>
        <taxon>Micrococcales</taxon>
        <taxon>Promicromonosporaceae</taxon>
        <taxon>Isoptericola</taxon>
    </lineage>
</organism>
<keyword evidence="5" id="KW-1185">Reference proteome</keyword>
<dbReference type="PANTHER" id="PTHR30290:SF83">
    <property type="entry name" value="ABC TRANSPORTER SUBSTRATE-BINDING PROTEIN"/>
    <property type="match status" value="1"/>
</dbReference>